<dbReference type="Proteomes" id="UP000674318">
    <property type="component" value="Chromosome 21"/>
</dbReference>
<organism evidence="2 3">
    <name type="scientific">Porcisia hertigi</name>
    <dbReference type="NCBI Taxonomy" id="2761500"/>
    <lineage>
        <taxon>Eukaryota</taxon>
        <taxon>Discoba</taxon>
        <taxon>Euglenozoa</taxon>
        <taxon>Kinetoplastea</taxon>
        <taxon>Metakinetoplastina</taxon>
        <taxon>Trypanosomatida</taxon>
        <taxon>Trypanosomatidae</taxon>
        <taxon>Leishmaniinae</taxon>
        <taxon>Porcisia</taxon>
    </lineage>
</organism>
<evidence type="ECO:0000256" key="1">
    <source>
        <dbReference type="SAM" id="MobiDB-lite"/>
    </source>
</evidence>
<reference evidence="2 3" key="1">
    <citation type="submission" date="2021-02" db="EMBL/GenBank/DDBJ databases">
        <title>Porcisia hertigi Genome sequencing and assembly.</title>
        <authorList>
            <person name="Almutairi H."/>
            <person name="Gatherer D."/>
        </authorList>
    </citation>
    <scope>NUCLEOTIDE SEQUENCE [LARGE SCALE GENOMIC DNA]</scope>
    <source>
        <strain evidence="2 3">C119</strain>
    </source>
</reference>
<sequence>MHGEELYRRHAPRLVQPFDVGDDVAFRLAVIAGSSSRPVNQLALNFTASRRTPLQRTRARAGDCAAAAVDDNNSTPPPRDPSKEVSSLASSPEVLPPFFTRTRGAGGATAAPPAPSVSSSQAHCSGGREAPPASSSVQSVSSSVDRLAALYRQFQISQGSGSNAPGRSTAGELNEAVTPTPAKKGEPTAPVHLSRLAPREGASGGSGTASEETSHGMPAGGSSLAPAKSSQPASKGDQLHVVQPREDAVRVAAGGSSKRSTPAPLRDTRTASAKMSTSSQHGAAAPLLSSRSQPARATVALPPSLSCAGIPALMDIAVRVWAALGFFEMRPIEGVLPDEEGEAVGVSHCATGPSSPEDVESFLCGLLEYLSFFHADSPGPSAAVLTDFTVLLRNGLWRVLFNAIFYCLTALDRRRRRRSPLSRREVEVCTGGAEDAYEMVYSSTSSDADEEDGNEVSVSRKAPVRLVWKHPSESDEECLARCVRDTLPPNSPLWYVLPSTSGDRGADSASMAPSDHRGGIHSLSSRYQLDDVYGGRLRAALPIAEWHFVLRCLAQVGYQRDAFYLQTPFHASPQELLLALLWLTQQYKLLAVVEYVELNRRYPFLLQYHMSDAFLYGSVSARGAPRPSYATARERLLYRLSCASAWPPVSFDENATISARFAQLERCLGKSTSPGPPGPPSAPTGHSAATLHVRRLMAVRRLLGLSFNRLHQALQRQAEQVTYLGLHSPLDAQLCRKEHHALYEEATAGFAYVQATSQRLRTMTEHLAKAGSLVAFLLRYEESTVSAEEVLLALEEDEATWLSRSEPTEGDTSGTGTTLVNERHTAAEAHRWRRAVRRGALPISHSAPEGPSAPVSTSAALLAQALSTLRGTRVRATLTDMWRRLLRRSHVAPQTVQPESLRFLLDVEAQQVQETRVRENMKNRYSMQAALAAELAVLAYHNEQRCLYSHQSRTSPRAGDGSALRAANSTADARVAEDSRNVGVRPVQVDLPPLDLVTSTSIALAQLRSEEAIYGSVTLGSAELQLTEVGEPAAGSTTSARLELERLQLLEEQLDTQLRVPAQTAARSEYCKGLLEALHHQYGLRMAMPLAQVGGRTHRSAPGERPVKVYSASEGVV</sequence>
<comment type="caution">
    <text evidence="2">The sequence shown here is derived from an EMBL/GenBank/DDBJ whole genome shotgun (WGS) entry which is preliminary data.</text>
</comment>
<keyword evidence="3" id="KW-1185">Reference proteome</keyword>
<dbReference type="RefSeq" id="XP_067757387.1">
    <property type="nucleotide sequence ID" value="XM_067901024.1"/>
</dbReference>
<accession>A0A836IA78</accession>
<feature type="region of interest" description="Disordered" evidence="1">
    <location>
        <begin position="53"/>
        <end position="139"/>
    </location>
</feature>
<feature type="compositionally biased region" description="Low complexity" evidence="1">
    <location>
        <begin position="100"/>
        <end position="111"/>
    </location>
</feature>
<feature type="compositionally biased region" description="Low complexity" evidence="1">
    <location>
        <begin position="62"/>
        <end position="71"/>
    </location>
</feature>
<evidence type="ECO:0000313" key="2">
    <source>
        <dbReference type="EMBL" id="KAG5505719.1"/>
    </source>
</evidence>
<feature type="compositionally biased region" description="Polar residues" evidence="1">
    <location>
        <begin position="270"/>
        <end position="281"/>
    </location>
</feature>
<name>A0A836IA78_9TRYP</name>
<protein>
    <submittedName>
        <fullName evidence="2">Uncharacterized protein</fullName>
    </submittedName>
</protein>
<dbReference type="OrthoDB" id="252922at2759"/>
<proteinExistence type="predicted"/>
<feature type="region of interest" description="Disordered" evidence="1">
    <location>
        <begin position="951"/>
        <end position="979"/>
    </location>
</feature>
<dbReference type="GeneID" id="94291101"/>
<gene>
    <name evidence="2" type="ORF">JKF63_05054</name>
</gene>
<dbReference type="KEGG" id="phet:94291101"/>
<evidence type="ECO:0000313" key="3">
    <source>
        <dbReference type="Proteomes" id="UP000674318"/>
    </source>
</evidence>
<feature type="region of interest" description="Disordered" evidence="1">
    <location>
        <begin position="158"/>
        <end position="290"/>
    </location>
</feature>
<dbReference type="EMBL" id="JAFJZO010000021">
    <property type="protein sequence ID" value="KAG5505719.1"/>
    <property type="molecule type" value="Genomic_DNA"/>
</dbReference>
<dbReference type="AlphaFoldDB" id="A0A836IA78"/>